<reference evidence="2" key="1">
    <citation type="journal article" date="2022" name="Int. J. Mol. Sci.">
        <title>Draft Genome of Tanacetum Coccineum: Genomic Comparison of Closely Related Tanacetum-Family Plants.</title>
        <authorList>
            <person name="Yamashiro T."/>
            <person name="Shiraishi A."/>
            <person name="Nakayama K."/>
            <person name="Satake H."/>
        </authorList>
    </citation>
    <scope>NUCLEOTIDE SEQUENCE</scope>
</reference>
<dbReference type="EMBL" id="BQNB010019859">
    <property type="protein sequence ID" value="GJT89770.1"/>
    <property type="molecule type" value="Genomic_DNA"/>
</dbReference>
<reference evidence="2" key="2">
    <citation type="submission" date="2022-01" db="EMBL/GenBank/DDBJ databases">
        <authorList>
            <person name="Yamashiro T."/>
            <person name="Shiraishi A."/>
            <person name="Satake H."/>
            <person name="Nakayama K."/>
        </authorList>
    </citation>
    <scope>NUCLEOTIDE SEQUENCE</scope>
</reference>
<accession>A0ABQ5HPK2</accession>
<sequence length="688" mass="75576">MSFSKRPENDVVCYTKPLDSLKNWNDHFFWVDAFACPASFPWNTSKSVSKDPFPKSSEFNAEHYAILVAHPAPFHKYPKPFLYLVGISRYYTLDENTYPQFLRDDDEEMDLLSFIRTADLTKVRIGERQRGKDEQKLLDTTVGRTVPLLPVVPARAESELDASIDRLFDEGGGGTQAEQGDSAGGGSDEQDIIIQPVITVVTTAVEDVIPLQPRRLKKRKIIVSDAGGSSHPPKKLMEDHETLSRASVGGKSKSVVQQLLTRTVQNVVVRGEPILTLPFATSSVSATPEHEEEDHTDSLAGANLRTIGASQRADHTVGSFAGLTDSDFIVGGAARQMSLSAEVRMHAEFNIRERRRLSAVVEEKNLLLKTRDKEVANLKAQLLVKEAEATEAVRLRAEVQTLADRNIVLEREKGELDIKVADLAATVKVREQEVANLDVVVTSIKFHNDNLTDQVHKLEASSAVLQDKVTAYDNFIGQLEKFQDNRIREMNEKLNKVDADLLAISKCLNSIEYLSSFGAAIGKDIQNSMQEGLSAGIIHGAAGRVLTDVAAYNPSAEADYLSALQRLQNSLAERLDLAELQPPVDQLMVPIHHSLDQTVVGATSLSFSLDVSQNRVRRIKENIANDRSALYDVFVPLAEPLSIDALEGTAGTSGTTPGTTTALFVTFASTSTISPISTDDYEIVHTDD</sequence>
<protein>
    <recommendedName>
        <fullName evidence="4">Transposase (Putative), gypsy type</fullName>
    </recommendedName>
</protein>
<organism evidence="2 3">
    <name type="scientific">Tanacetum coccineum</name>
    <dbReference type="NCBI Taxonomy" id="301880"/>
    <lineage>
        <taxon>Eukaryota</taxon>
        <taxon>Viridiplantae</taxon>
        <taxon>Streptophyta</taxon>
        <taxon>Embryophyta</taxon>
        <taxon>Tracheophyta</taxon>
        <taxon>Spermatophyta</taxon>
        <taxon>Magnoliopsida</taxon>
        <taxon>eudicotyledons</taxon>
        <taxon>Gunneridae</taxon>
        <taxon>Pentapetalae</taxon>
        <taxon>asterids</taxon>
        <taxon>campanulids</taxon>
        <taxon>Asterales</taxon>
        <taxon>Asteraceae</taxon>
        <taxon>Asteroideae</taxon>
        <taxon>Anthemideae</taxon>
        <taxon>Anthemidinae</taxon>
        <taxon>Tanacetum</taxon>
    </lineage>
</organism>
<evidence type="ECO:0000313" key="2">
    <source>
        <dbReference type="EMBL" id="GJT89770.1"/>
    </source>
</evidence>
<proteinExistence type="predicted"/>
<evidence type="ECO:0000313" key="3">
    <source>
        <dbReference type="Proteomes" id="UP001151760"/>
    </source>
</evidence>
<dbReference type="Proteomes" id="UP001151760">
    <property type="component" value="Unassembled WGS sequence"/>
</dbReference>
<feature type="region of interest" description="Disordered" evidence="1">
    <location>
        <begin position="166"/>
        <end position="189"/>
    </location>
</feature>
<comment type="caution">
    <text evidence="2">The sequence shown here is derived from an EMBL/GenBank/DDBJ whole genome shotgun (WGS) entry which is preliminary data.</text>
</comment>
<name>A0ABQ5HPK2_9ASTR</name>
<gene>
    <name evidence="2" type="ORF">Tco_1078615</name>
</gene>
<keyword evidence="3" id="KW-1185">Reference proteome</keyword>
<evidence type="ECO:0000256" key="1">
    <source>
        <dbReference type="SAM" id="MobiDB-lite"/>
    </source>
</evidence>
<evidence type="ECO:0008006" key="4">
    <source>
        <dbReference type="Google" id="ProtNLM"/>
    </source>
</evidence>